<feature type="domain" description="NERD" evidence="1">
    <location>
        <begin position="13"/>
        <end position="106"/>
    </location>
</feature>
<evidence type="ECO:0000313" key="3">
    <source>
        <dbReference type="Proteomes" id="UP000715781"/>
    </source>
</evidence>
<protein>
    <submittedName>
        <fullName evidence="2">NERD domain-containing protein</fullName>
    </submittedName>
</protein>
<proteinExistence type="predicted"/>
<reference evidence="2" key="2">
    <citation type="journal article" date="2022" name="Microbiol. Resour. Announc.">
        <title>Metagenome Sequencing to Explore Phylogenomics of Terrestrial Cyanobacteria.</title>
        <authorList>
            <person name="Ward R.D."/>
            <person name="Stajich J.E."/>
            <person name="Johansen J.R."/>
            <person name="Huntemann M."/>
            <person name="Clum A."/>
            <person name="Foster B."/>
            <person name="Foster B."/>
            <person name="Roux S."/>
            <person name="Palaniappan K."/>
            <person name="Varghese N."/>
            <person name="Mukherjee S."/>
            <person name="Reddy T.B.K."/>
            <person name="Daum C."/>
            <person name="Copeland A."/>
            <person name="Chen I.A."/>
            <person name="Ivanova N.N."/>
            <person name="Kyrpides N.C."/>
            <person name="Shapiro N."/>
            <person name="Eloe-Fadrosh E.A."/>
            <person name="Pietrasiak N."/>
        </authorList>
    </citation>
    <scope>NUCLEOTIDE SEQUENCE</scope>
    <source>
        <strain evidence="2">JT2-VF2</strain>
    </source>
</reference>
<reference evidence="2" key="1">
    <citation type="submission" date="2021-05" db="EMBL/GenBank/DDBJ databases">
        <authorList>
            <person name="Pietrasiak N."/>
            <person name="Ward R."/>
            <person name="Stajich J.E."/>
            <person name="Kurbessoian T."/>
        </authorList>
    </citation>
    <scope>NUCLEOTIDE SEQUENCE</scope>
    <source>
        <strain evidence="2">JT2-VF2</strain>
    </source>
</reference>
<dbReference type="Pfam" id="PF08378">
    <property type="entry name" value="NERD"/>
    <property type="match status" value="1"/>
</dbReference>
<organism evidence="2 3">
    <name type="scientific">Mojavia pulchra JT2-VF2</name>
    <dbReference type="NCBI Taxonomy" id="287848"/>
    <lineage>
        <taxon>Bacteria</taxon>
        <taxon>Bacillati</taxon>
        <taxon>Cyanobacteriota</taxon>
        <taxon>Cyanophyceae</taxon>
        <taxon>Nostocales</taxon>
        <taxon>Nostocaceae</taxon>
    </lineage>
</organism>
<dbReference type="EMBL" id="JAHHHN010000001">
    <property type="protein sequence ID" value="MBW4559772.1"/>
    <property type="molecule type" value="Genomic_DNA"/>
</dbReference>
<name>A0A951UDR0_9NOST</name>
<gene>
    <name evidence="2" type="ORF">KME32_01230</name>
</gene>
<dbReference type="Proteomes" id="UP000715781">
    <property type="component" value="Unassembled WGS sequence"/>
</dbReference>
<accession>A0A951UDR0</accession>
<evidence type="ECO:0000313" key="2">
    <source>
        <dbReference type="EMBL" id="MBW4559772.1"/>
    </source>
</evidence>
<dbReference type="InterPro" id="IPR011528">
    <property type="entry name" value="NERD"/>
</dbReference>
<dbReference type="AlphaFoldDB" id="A0A951UDR0"/>
<sequence length="112" mass="13338">MEFVWSDSGKINYAEQEIWKTLKNALSQDEGICYHRYPIFSADRSRREPDILMLHRNWGLYVIESKGCRIDNIERINGQVWVMKDWHSSQETPYTQAEDQMYSVLGKFKNES</sequence>
<evidence type="ECO:0000259" key="1">
    <source>
        <dbReference type="Pfam" id="PF08378"/>
    </source>
</evidence>
<comment type="caution">
    <text evidence="2">The sequence shown here is derived from an EMBL/GenBank/DDBJ whole genome shotgun (WGS) entry which is preliminary data.</text>
</comment>